<dbReference type="InterPro" id="IPR000014">
    <property type="entry name" value="PAS"/>
</dbReference>
<dbReference type="CDD" id="cd00130">
    <property type="entry name" value="PAS"/>
    <property type="match status" value="1"/>
</dbReference>
<dbReference type="GO" id="GO:0005634">
    <property type="term" value="C:nucleus"/>
    <property type="evidence" value="ECO:0007669"/>
    <property type="project" value="TreeGrafter"/>
</dbReference>
<keyword evidence="1" id="KW-0285">Flavoprotein</keyword>
<dbReference type="AlphaFoldDB" id="A0A835ZDN1"/>
<feature type="chain" id="PRO_5033047897" description="PAS domain-containing protein" evidence="4">
    <location>
        <begin position="23"/>
        <end position="177"/>
    </location>
</feature>
<dbReference type="OrthoDB" id="447251at2759"/>
<keyword evidence="4" id="KW-0732">Signal</keyword>
<reference evidence="6" key="1">
    <citation type="submission" date="2021-02" db="EMBL/GenBank/DDBJ databases">
        <title>First Annotated Genome of the Yellow-green Alga Tribonema minus.</title>
        <authorList>
            <person name="Mahan K.M."/>
        </authorList>
    </citation>
    <scope>NUCLEOTIDE SEQUENCE</scope>
    <source>
        <strain evidence="6">UTEX B ZZ1240</strain>
    </source>
</reference>
<dbReference type="Gene3D" id="3.30.450.20">
    <property type="entry name" value="PAS domain"/>
    <property type="match status" value="1"/>
</dbReference>
<dbReference type="SUPFAM" id="SSF55785">
    <property type="entry name" value="PYP-like sensor domain (PAS domain)"/>
    <property type="match status" value="1"/>
</dbReference>
<keyword evidence="3" id="KW-0157">Chromophore</keyword>
<evidence type="ECO:0000256" key="3">
    <source>
        <dbReference type="ARBA" id="ARBA00022991"/>
    </source>
</evidence>
<evidence type="ECO:0000259" key="5">
    <source>
        <dbReference type="Pfam" id="PF13426"/>
    </source>
</evidence>
<proteinExistence type="predicted"/>
<feature type="signal peptide" evidence="4">
    <location>
        <begin position="1"/>
        <end position="22"/>
    </location>
</feature>
<name>A0A835ZDN1_9STRA</name>
<protein>
    <recommendedName>
        <fullName evidence="5">PAS domain-containing protein</fullName>
    </recommendedName>
</protein>
<gene>
    <name evidence="6" type="ORF">JKP88DRAFT_271243</name>
</gene>
<feature type="domain" description="PAS" evidence="5">
    <location>
        <begin position="56"/>
        <end position="151"/>
    </location>
</feature>
<keyword evidence="2" id="KW-0288">FMN</keyword>
<evidence type="ECO:0000256" key="4">
    <source>
        <dbReference type="SAM" id="SignalP"/>
    </source>
</evidence>
<evidence type="ECO:0000313" key="7">
    <source>
        <dbReference type="Proteomes" id="UP000664859"/>
    </source>
</evidence>
<sequence>MKLLLRGCPLLICALVLPLVTASGDFEPSKELKPKDMILVDMLNSRDEPDICWVVTDPDLEDNPIVFSSEGFSRYTGYAKSEIEGRNCRFLQGKETNPADVETIRAAIGAQTDANVCLLNYRKDGTAFLNQFFICPLHDAATGAVAYYLGVQAAVRQKEGGQTQKNAGWVYQMGLHA</sequence>
<accession>A0A835ZDN1</accession>
<evidence type="ECO:0000256" key="1">
    <source>
        <dbReference type="ARBA" id="ARBA00022630"/>
    </source>
</evidence>
<dbReference type="Pfam" id="PF13426">
    <property type="entry name" value="PAS_9"/>
    <property type="match status" value="1"/>
</dbReference>
<dbReference type="PANTHER" id="PTHR47429:SF2">
    <property type="entry name" value="PROTEIN TWIN LOV 1"/>
    <property type="match status" value="1"/>
</dbReference>
<evidence type="ECO:0000313" key="6">
    <source>
        <dbReference type="EMBL" id="KAG5191775.1"/>
    </source>
</evidence>
<dbReference type="EMBL" id="JAFCMP010000014">
    <property type="protein sequence ID" value="KAG5191775.1"/>
    <property type="molecule type" value="Genomic_DNA"/>
</dbReference>
<dbReference type="Proteomes" id="UP000664859">
    <property type="component" value="Unassembled WGS sequence"/>
</dbReference>
<keyword evidence="7" id="KW-1185">Reference proteome</keyword>
<dbReference type="PANTHER" id="PTHR47429">
    <property type="entry name" value="PROTEIN TWIN LOV 1"/>
    <property type="match status" value="1"/>
</dbReference>
<dbReference type="InterPro" id="IPR035965">
    <property type="entry name" value="PAS-like_dom_sf"/>
</dbReference>
<comment type="caution">
    <text evidence="6">The sequence shown here is derived from an EMBL/GenBank/DDBJ whole genome shotgun (WGS) entry which is preliminary data.</text>
</comment>
<organism evidence="6 7">
    <name type="scientific">Tribonema minus</name>
    <dbReference type="NCBI Taxonomy" id="303371"/>
    <lineage>
        <taxon>Eukaryota</taxon>
        <taxon>Sar</taxon>
        <taxon>Stramenopiles</taxon>
        <taxon>Ochrophyta</taxon>
        <taxon>PX clade</taxon>
        <taxon>Xanthophyceae</taxon>
        <taxon>Tribonematales</taxon>
        <taxon>Tribonemataceae</taxon>
        <taxon>Tribonema</taxon>
    </lineage>
</organism>
<evidence type="ECO:0000256" key="2">
    <source>
        <dbReference type="ARBA" id="ARBA00022643"/>
    </source>
</evidence>